<dbReference type="InterPro" id="IPR036849">
    <property type="entry name" value="Enolase-like_C_sf"/>
</dbReference>
<evidence type="ECO:0000313" key="5">
    <source>
        <dbReference type="EMBL" id="GAL82344.1"/>
    </source>
</evidence>
<evidence type="ECO:0000313" key="6">
    <source>
        <dbReference type="Proteomes" id="UP000029643"/>
    </source>
</evidence>
<dbReference type="InterPro" id="IPR029065">
    <property type="entry name" value="Enolase_C-like"/>
</dbReference>
<dbReference type="SUPFAM" id="SSF51604">
    <property type="entry name" value="Enolase C-terminal domain-like"/>
    <property type="match status" value="1"/>
</dbReference>
<dbReference type="GO" id="GO:0000287">
    <property type="term" value="F:magnesium ion binding"/>
    <property type="evidence" value="ECO:0007669"/>
    <property type="project" value="TreeGrafter"/>
</dbReference>
<dbReference type="InterPro" id="IPR013341">
    <property type="entry name" value="Mandelate_racemase_N_dom"/>
</dbReference>
<dbReference type="PANTHER" id="PTHR13794">
    <property type="entry name" value="ENOLASE SUPERFAMILY, MANDELATE RACEMASE"/>
    <property type="match status" value="1"/>
</dbReference>
<sequence length="392" mass="44109">MVIEKIEAFVLKDKLSNSFFFSQWEYSERCICVVKVTASDGTYGWGGEGYGPATLIESGIKLLEPIVLGEDPLQNEVIWNKMYRKTLDFARRGVLMASISAIDIAIWDLKGKILGLPISTLLGGAHRTKIRPYATGLYFTDHDNPTKDFEAEARLYISQGFKSMKMKVGLGIKADVENVKMMREIIGPDIQLMVDSNHAYTLREATELAKKIEKYDISWFEEPISPEFYGQYNELRQKTTIPISGGECEYLRFGFNELIKNKSVDILQPDICASGGLTEAKRIATLASTNGIDLIPHTWGGTSIGLHVALHFISNIESIPGRMYQPDFLIEFDQTENGLRDNLSFPKLEMKDGMLEVPNRPGLGIDINEEVLRKYCANNSTDKTIIEKILKK</sequence>
<dbReference type="Gene3D" id="3.20.20.120">
    <property type="entry name" value="Enolase-like C-terminal domain"/>
    <property type="match status" value="1"/>
</dbReference>
<gene>
    <name evidence="5" type="ORF">JCM19274_2909</name>
</gene>
<dbReference type="GO" id="GO:0016052">
    <property type="term" value="P:carbohydrate catabolic process"/>
    <property type="evidence" value="ECO:0007669"/>
    <property type="project" value="TreeGrafter"/>
</dbReference>
<keyword evidence="3" id="KW-0460">Magnesium</keyword>
<reference evidence="5 6" key="1">
    <citation type="journal article" date="2014" name="Genome Announc.">
        <title>Draft Genome Sequences of Marine Flavobacterium Algibacter lectus Strains SS8 and NR4.</title>
        <authorList>
            <person name="Takatani N."/>
            <person name="Nakanishi M."/>
            <person name="Meirelles P."/>
            <person name="Mino S."/>
            <person name="Suda W."/>
            <person name="Oshima K."/>
            <person name="Hattori M."/>
            <person name="Ohkuma M."/>
            <person name="Hosokawa M."/>
            <person name="Miyashita K."/>
            <person name="Thompson F.L."/>
            <person name="Niwa A."/>
            <person name="Sawabe T."/>
            <person name="Sawabe T."/>
        </authorList>
    </citation>
    <scope>NUCLEOTIDE SEQUENCE [LARGE SCALE GENOMIC DNA]</scope>
    <source>
        <strain evidence="6">JCM19274</strain>
    </source>
</reference>
<dbReference type="InterPro" id="IPR029017">
    <property type="entry name" value="Enolase-like_N"/>
</dbReference>
<dbReference type="RefSeq" id="WP_042501085.1">
    <property type="nucleotide sequence ID" value="NZ_BBNU01000026.1"/>
</dbReference>
<proteinExistence type="predicted"/>
<dbReference type="Pfam" id="PF13378">
    <property type="entry name" value="MR_MLE_C"/>
    <property type="match status" value="1"/>
</dbReference>
<comment type="caution">
    <text evidence="5">The sequence shown here is derived from an EMBL/GenBank/DDBJ whole genome shotgun (WGS) entry which is preliminary data.</text>
</comment>
<evidence type="ECO:0000256" key="2">
    <source>
        <dbReference type="ARBA" id="ARBA00022723"/>
    </source>
</evidence>
<accession>A0A090X271</accession>
<comment type="cofactor">
    <cofactor evidence="1">
        <name>Mg(2+)</name>
        <dbReference type="ChEBI" id="CHEBI:18420"/>
    </cofactor>
</comment>
<dbReference type="Pfam" id="PF02746">
    <property type="entry name" value="MR_MLE_N"/>
    <property type="match status" value="1"/>
</dbReference>
<dbReference type="Proteomes" id="UP000029643">
    <property type="component" value="Unassembled WGS sequence"/>
</dbReference>
<dbReference type="EMBL" id="BBNU01000026">
    <property type="protein sequence ID" value="GAL82344.1"/>
    <property type="molecule type" value="Genomic_DNA"/>
</dbReference>
<dbReference type="InterPro" id="IPR046945">
    <property type="entry name" value="RHMD-like"/>
</dbReference>
<dbReference type="CDD" id="cd03316">
    <property type="entry name" value="MR_like"/>
    <property type="match status" value="1"/>
</dbReference>
<dbReference type="Gene3D" id="3.30.390.10">
    <property type="entry name" value="Enolase-like, N-terminal domain"/>
    <property type="match status" value="1"/>
</dbReference>
<dbReference type="SFLD" id="SFLDS00001">
    <property type="entry name" value="Enolase"/>
    <property type="match status" value="1"/>
</dbReference>
<name>A0A090X271_9FLAO</name>
<feature type="domain" description="Mandelate racemase/muconate lactonizing enzyme C-terminal" evidence="4">
    <location>
        <begin position="146"/>
        <end position="242"/>
    </location>
</feature>
<dbReference type="InterPro" id="IPR013342">
    <property type="entry name" value="Mandelate_racemase_C"/>
</dbReference>
<evidence type="ECO:0000256" key="3">
    <source>
        <dbReference type="ARBA" id="ARBA00022842"/>
    </source>
</evidence>
<protein>
    <submittedName>
        <fullName evidence="5">Mandelate racemase</fullName>
    </submittedName>
</protein>
<dbReference type="SMART" id="SM00922">
    <property type="entry name" value="MR_MLE"/>
    <property type="match status" value="1"/>
</dbReference>
<dbReference type="GO" id="GO:0016854">
    <property type="term" value="F:racemase and epimerase activity"/>
    <property type="evidence" value="ECO:0007669"/>
    <property type="project" value="UniProtKB-ARBA"/>
</dbReference>
<organism evidence="5 6">
    <name type="scientific">Algibacter lectus</name>
    <dbReference type="NCBI Taxonomy" id="221126"/>
    <lineage>
        <taxon>Bacteria</taxon>
        <taxon>Pseudomonadati</taxon>
        <taxon>Bacteroidota</taxon>
        <taxon>Flavobacteriia</taxon>
        <taxon>Flavobacteriales</taxon>
        <taxon>Flavobacteriaceae</taxon>
        <taxon>Algibacter</taxon>
    </lineage>
</organism>
<dbReference type="SFLD" id="SFLDG00179">
    <property type="entry name" value="mandelate_racemase"/>
    <property type="match status" value="1"/>
</dbReference>
<dbReference type="PANTHER" id="PTHR13794:SF58">
    <property type="entry name" value="MITOCHONDRIAL ENOLASE SUPERFAMILY MEMBER 1"/>
    <property type="match status" value="1"/>
</dbReference>
<dbReference type="SUPFAM" id="SSF54826">
    <property type="entry name" value="Enolase N-terminal domain-like"/>
    <property type="match status" value="1"/>
</dbReference>
<evidence type="ECO:0000256" key="1">
    <source>
        <dbReference type="ARBA" id="ARBA00001946"/>
    </source>
</evidence>
<dbReference type="GO" id="GO:0016836">
    <property type="term" value="F:hydro-lyase activity"/>
    <property type="evidence" value="ECO:0007669"/>
    <property type="project" value="TreeGrafter"/>
</dbReference>
<keyword evidence="2" id="KW-0479">Metal-binding</keyword>
<dbReference type="AlphaFoldDB" id="A0A090X271"/>
<evidence type="ECO:0000259" key="4">
    <source>
        <dbReference type="SMART" id="SM00922"/>
    </source>
</evidence>